<evidence type="ECO:0000313" key="11">
    <source>
        <dbReference type="EMBL" id="XAG68767.1"/>
    </source>
</evidence>
<dbReference type="GO" id="GO:0016491">
    <property type="term" value="F:oxidoreductase activity"/>
    <property type="evidence" value="ECO:0007669"/>
    <property type="project" value="UniProtKB-KW"/>
</dbReference>
<dbReference type="PIRSF" id="PIRSF000371">
    <property type="entry name" value="PFL_act_enz"/>
    <property type="match status" value="1"/>
</dbReference>
<sequence>MTTECGKERREPTERTATVSRWLPFSCVDGPGNRLVLFLQGCNFRCPGCHNPHTMGFCDHCGDCVATCPSGALTLIEGRPGERRVRWQAALCTDCDRCIDGCPRHASPKTSQMSVAEVLALLRRYGPLLTGITVSGGEATTQLPFVIALFTAIRQAQDLSHLTCLLDSNGSLGEMGWQRLLPVLDGAMIDLKGWRDSVHHSLTGVGRERVLASLRLLARHGKLAELRLLHVPGRSDFLDADGKLGAALVLFLQSLGPVPIRLNGFRQHGVRGVATSWPEADRDELTRLARAVSDRGLGPVSLPAII</sequence>
<keyword evidence="4" id="KW-0949">S-adenosyl-L-methionine</keyword>
<dbReference type="SFLD" id="SFLDG01118">
    <property type="entry name" value="activating_enzymes__group_2"/>
    <property type="match status" value="1"/>
</dbReference>
<dbReference type="InterPro" id="IPR040074">
    <property type="entry name" value="BssD/PflA/YjjW"/>
</dbReference>
<dbReference type="InterPro" id="IPR058240">
    <property type="entry name" value="rSAM_sf"/>
</dbReference>
<keyword evidence="8" id="KW-0411">Iron-sulfur</keyword>
<dbReference type="SUPFAM" id="SSF102114">
    <property type="entry name" value="Radical SAM enzymes"/>
    <property type="match status" value="1"/>
</dbReference>
<dbReference type="SFLD" id="SFLDG01066">
    <property type="entry name" value="organic_radical-activating_enz"/>
    <property type="match status" value="1"/>
</dbReference>
<dbReference type="GO" id="GO:0046872">
    <property type="term" value="F:metal ion binding"/>
    <property type="evidence" value="ECO:0007669"/>
    <property type="project" value="UniProtKB-KW"/>
</dbReference>
<dbReference type="Gene3D" id="3.20.20.70">
    <property type="entry name" value="Aldolase class I"/>
    <property type="match status" value="1"/>
</dbReference>
<feature type="domain" description="Radical SAM core" evidence="10">
    <location>
        <begin position="28"/>
        <end position="295"/>
    </location>
</feature>
<dbReference type="InterPro" id="IPR017896">
    <property type="entry name" value="4Fe4S_Fe-S-bd"/>
</dbReference>
<dbReference type="CDD" id="cd01335">
    <property type="entry name" value="Radical_SAM"/>
    <property type="match status" value="1"/>
</dbReference>
<keyword evidence="3" id="KW-0004">4Fe-4S</keyword>
<dbReference type="PROSITE" id="PS01087">
    <property type="entry name" value="RADICAL_ACTIVATING"/>
    <property type="match status" value="1"/>
</dbReference>
<dbReference type="EMBL" id="CP095353">
    <property type="protein sequence ID" value="XAG68767.1"/>
    <property type="molecule type" value="Genomic_DNA"/>
</dbReference>
<comment type="similarity">
    <text evidence="2">Belongs to the organic radical-activating enzymes family.</text>
</comment>
<dbReference type="InterPro" id="IPR001989">
    <property type="entry name" value="Radical_activat_CS"/>
</dbReference>
<evidence type="ECO:0000256" key="1">
    <source>
        <dbReference type="ARBA" id="ARBA00001966"/>
    </source>
</evidence>
<feature type="domain" description="4Fe-4S ferredoxin-type" evidence="9">
    <location>
        <begin position="58"/>
        <end position="78"/>
    </location>
</feature>
<dbReference type="InterPro" id="IPR007197">
    <property type="entry name" value="rSAM"/>
</dbReference>
<dbReference type="AlphaFoldDB" id="A0AAU6U5X5"/>
<dbReference type="Pfam" id="PF04055">
    <property type="entry name" value="Radical_SAM"/>
    <property type="match status" value="1"/>
</dbReference>
<evidence type="ECO:0000259" key="10">
    <source>
        <dbReference type="PROSITE" id="PS51918"/>
    </source>
</evidence>
<dbReference type="InterPro" id="IPR012839">
    <property type="entry name" value="Organic_radical_activase"/>
</dbReference>
<dbReference type="PANTHER" id="PTHR30352">
    <property type="entry name" value="PYRUVATE FORMATE-LYASE-ACTIVATING ENZYME"/>
    <property type="match status" value="1"/>
</dbReference>
<evidence type="ECO:0000256" key="5">
    <source>
        <dbReference type="ARBA" id="ARBA00022723"/>
    </source>
</evidence>
<dbReference type="GO" id="GO:0051539">
    <property type="term" value="F:4 iron, 4 sulfur cluster binding"/>
    <property type="evidence" value="ECO:0007669"/>
    <property type="project" value="UniProtKB-KW"/>
</dbReference>
<dbReference type="PROSITE" id="PS00198">
    <property type="entry name" value="4FE4S_FER_1"/>
    <property type="match status" value="2"/>
</dbReference>
<dbReference type="PANTHER" id="PTHR30352:SF13">
    <property type="entry name" value="GLYCYL-RADICAL ENZYME ACTIVATING ENZYME YJJW-RELATED"/>
    <property type="match status" value="1"/>
</dbReference>
<accession>A0AAU6U5X5</accession>
<dbReference type="Gene3D" id="3.30.70.20">
    <property type="match status" value="1"/>
</dbReference>
<dbReference type="PROSITE" id="PS51379">
    <property type="entry name" value="4FE4S_FER_2"/>
    <property type="match status" value="2"/>
</dbReference>
<gene>
    <name evidence="11" type="ORF">MRM75_19540</name>
</gene>
<name>A0AAU6U5X5_UNCXX</name>
<evidence type="ECO:0000256" key="8">
    <source>
        <dbReference type="ARBA" id="ARBA00023014"/>
    </source>
</evidence>
<keyword evidence="6" id="KW-0560">Oxidoreductase</keyword>
<evidence type="ECO:0000256" key="3">
    <source>
        <dbReference type="ARBA" id="ARBA00022485"/>
    </source>
</evidence>
<proteinExistence type="inferred from homology"/>
<dbReference type="InterPro" id="IPR013785">
    <property type="entry name" value="Aldolase_TIM"/>
</dbReference>
<dbReference type="InterPro" id="IPR017900">
    <property type="entry name" value="4Fe4S_Fe_S_CS"/>
</dbReference>
<keyword evidence="5" id="KW-0479">Metal-binding</keyword>
<evidence type="ECO:0000256" key="4">
    <source>
        <dbReference type="ARBA" id="ARBA00022691"/>
    </source>
</evidence>
<evidence type="ECO:0000256" key="7">
    <source>
        <dbReference type="ARBA" id="ARBA00023004"/>
    </source>
</evidence>
<evidence type="ECO:0000256" key="2">
    <source>
        <dbReference type="ARBA" id="ARBA00009777"/>
    </source>
</evidence>
<dbReference type="SFLD" id="SFLDF00392">
    <property type="entry name" value="YjjI_activase"/>
    <property type="match status" value="1"/>
</dbReference>
<dbReference type="InterPro" id="IPR034457">
    <property type="entry name" value="Organic_radical-activating"/>
</dbReference>
<protein>
    <submittedName>
        <fullName evidence="11">YjjW family glycine radical enzyme activase</fullName>
    </submittedName>
</protein>
<comment type="cofactor">
    <cofactor evidence="1">
        <name>[4Fe-4S] cluster</name>
        <dbReference type="ChEBI" id="CHEBI:49883"/>
    </cofactor>
</comment>
<reference evidence="11" key="1">
    <citation type="submission" date="2022-03" db="EMBL/GenBank/DDBJ databases">
        <title>Sea Food Isolates.</title>
        <authorList>
            <person name="Li c."/>
        </authorList>
    </citation>
    <scope>NUCLEOTIDE SEQUENCE</scope>
    <source>
        <strain evidence="11">19CA06SA08-2</strain>
    </source>
</reference>
<dbReference type="SFLD" id="SFLDS00029">
    <property type="entry name" value="Radical_SAM"/>
    <property type="match status" value="1"/>
</dbReference>
<feature type="domain" description="4Fe-4S ferredoxin-type" evidence="9">
    <location>
        <begin position="83"/>
        <end position="112"/>
    </location>
</feature>
<keyword evidence="7" id="KW-0408">Iron</keyword>
<organism evidence="11">
    <name type="scientific">bacterium 19CA06SA08-2</name>
    <dbReference type="NCBI Taxonomy" id="2920658"/>
    <lineage>
        <taxon>Bacteria</taxon>
    </lineage>
</organism>
<dbReference type="NCBIfam" id="TIGR04041">
    <property type="entry name" value="activase_YjjW"/>
    <property type="match status" value="1"/>
</dbReference>
<evidence type="ECO:0000256" key="6">
    <source>
        <dbReference type="ARBA" id="ARBA00023002"/>
    </source>
</evidence>
<evidence type="ECO:0000259" key="9">
    <source>
        <dbReference type="PROSITE" id="PS51379"/>
    </source>
</evidence>
<dbReference type="InterPro" id="IPR023912">
    <property type="entry name" value="YjjW_bact"/>
</dbReference>
<dbReference type="SUPFAM" id="SSF54862">
    <property type="entry name" value="4Fe-4S ferredoxins"/>
    <property type="match status" value="1"/>
</dbReference>
<dbReference type="PROSITE" id="PS51918">
    <property type="entry name" value="RADICAL_SAM"/>
    <property type="match status" value="1"/>
</dbReference>